<dbReference type="PANTHER" id="PTHR47332">
    <property type="entry name" value="SET DOMAIN-CONTAINING PROTEIN 5"/>
    <property type="match status" value="1"/>
</dbReference>
<feature type="domain" description="SET" evidence="2">
    <location>
        <begin position="117"/>
        <end position="262"/>
    </location>
</feature>
<feature type="chain" id="PRO_5040995854" description="SET domain-containing protein" evidence="1">
    <location>
        <begin position="18"/>
        <end position="406"/>
    </location>
</feature>
<sequence>MRCHVLYALLCALRVASVDFGAKIPGEQTDPGTCPWDPTIQSLRTPACASPDFIRRLVQPLSSSSRPTQWTDPEKCVNGTCVFSNTAQNGGISLITSPQHAHLIQSYAVEPDGGAYPPPYFAETIESKGIGLRANRSIEKGEVLMIRAPTLVAQTEAIVELEAGVRDMLYGLALARLSKDRRDAFMAQMGRDIHDKINTNSFQFFVHGADENGTRHLGAYPDVARFNHDCRPNVHYRITEMTMTVVAARDITEGEELTISYVDIFLPSKKRKERIRSWGFECACALCQGPKNETTASDKRLRRIEQLKSDLNNFQEMKVTANTGAEYAALHEEEGLHAHLGSAYTRAALNFALFGDEERSREYALKAAEELDIEKGPESGDALAMRGLAENPRAHWTWGKRRATEK</sequence>
<dbReference type="PANTHER" id="PTHR47332:SF6">
    <property type="entry name" value="SET DOMAIN-CONTAINING PROTEIN"/>
    <property type="match status" value="1"/>
</dbReference>
<evidence type="ECO:0000256" key="1">
    <source>
        <dbReference type="SAM" id="SignalP"/>
    </source>
</evidence>
<keyword evidence="4" id="KW-1185">Reference proteome</keyword>
<gene>
    <name evidence="3" type="ORF">NPX13_g7552</name>
</gene>
<name>A0A9W8NA98_9PEZI</name>
<comment type="caution">
    <text evidence="3">The sequence shown here is derived from an EMBL/GenBank/DDBJ whole genome shotgun (WGS) entry which is preliminary data.</text>
</comment>
<dbReference type="CDD" id="cd20071">
    <property type="entry name" value="SET_SMYD"/>
    <property type="match status" value="1"/>
</dbReference>
<dbReference type="Proteomes" id="UP001148614">
    <property type="component" value="Unassembled WGS sequence"/>
</dbReference>
<evidence type="ECO:0000313" key="3">
    <source>
        <dbReference type="EMBL" id="KAJ3565320.1"/>
    </source>
</evidence>
<dbReference type="InterPro" id="IPR053185">
    <property type="entry name" value="SET_domain_protein"/>
</dbReference>
<dbReference type="SMART" id="SM00317">
    <property type="entry name" value="SET"/>
    <property type="match status" value="1"/>
</dbReference>
<proteinExistence type="predicted"/>
<dbReference type="VEuPathDB" id="FungiDB:F4678DRAFT_458828"/>
<accession>A0A9W8NA98</accession>
<dbReference type="InterPro" id="IPR046341">
    <property type="entry name" value="SET_dom_sf"/>
</dbReference>
<feature type="signal peptide" evidence="1">
    <location>
        <begin position="1"/>
        <end position="17"/>
    </location>
</feature>
<dbReference type="InterPro" id="IPR001214">
    <property type="entry name" value="SET_dom"/>
</dbReference>
<dbReference type="AlphaFoldDB" id="A0A9W8NA98"/>
<organism evidence="3 4">
    <name type="scientific">Xylaria arbuscula</name>
    <dbReference type="NCBI Taxonomy" id="114810"/>
    <lineage>
        <taxon>Eukaryota</taxon>
        <taxon>Fungi</taxon>
        <taxon>Dikarya</taxon>
        <taxon>Ascomycota</taxon>
        <taxon>Pezizomycotina</taxon>
        <taxon>Sordariomycetes</taxon>
        <taxon>Xylariomycetidae</taxon>
        <taxon>Xylariales</taxon>
        <taxon>Xylariaceae</taxon>
        <taxon>Xylaria</taxon>
    </lineage>
</organism>
<protein>
    <recommendedName>
        <fullName evidence="2">SET domain-containing protein</fullName>
    </recommendedName>
</protein>
<reference evidence="3" key="1">
    <citation type="submission" date="2022-07" db="EMBL/GenBank/DDBJ databases">
        <title>Genome Sequence of Xylaria arbuscula.</title>
        <authorList>
            <person name="Buettner E."/>
        </authorList>
    </citation>
    <scope>NUCLEOTIDE SEQUENCE</scope>
    <source>
        <strain evidence="3">VT107</strain>
    </source>
</reference>
<dbReference type="SUPFAM" id="SSF82199">
    <property type="entry name" value="SET domain"/>
    <property type="match status" value="1"/>
</dbReference>
<dbReference type="EMBL" id="JANPWZ010001502">
    <property type="protein sequence ID" value="KAJ3565320.1"/>
    <property type="molecule type" value="Genomic_DNA"/>
</dbReference>
<evidence type="ECO:0000313" key="4">
    <source>
        <dbReference type="Proteomes" id="UP001148614"/>
    </source>
</evidence>
<dbReference type="Pfam" id="PF00856">
    <property type="entry name" value="SET"/>
    <property type="match status" value="1"/>
</dbReference>
<dbReference type="Gene3D" id="2.170.270.10">
    <property type="entry name" value="SET domain"/>
    <property type="match status" value="1"/>
</dbReference>
<keyword evidence="1" id="KW-0732">Signal</keyword>
<evidence type="ECO:0000259" key="2">
    <source>
        <dbReference type="PROSITE" id="PS50280"/>
    </source>
</evidence>
<dbReference type="PROSITE" id="PS50280">
    <property type="entry name" value="SET"/>
    <property type="match status" value="1"/>
</dbReference>